<dbReference type="Gene3D" id="3.30.1330.40">
    <property type="entry name" value="RutC-like"/>
    <property type="match status" value="1"/>
</dbReference>
<dbReference type="CDD" id="cd06150">
    <property type="entry name" value="YjgF_YER057c_UK114_like_2"/>
    <property type="match status" value="1"/>
</dbReference>
<dbReference type="OrthoDB" id="9803101at2"/>
<dbReference type="Proteomes" id="UP000278222">
    <property type="component" value="Unassembled WGS sequence"/>
</dbReference>
<evidence type="ECO:0000313" key="1">
    <source>
        <dbReference type="EMBL" id="ROP90747.1"/>
    </source>
</evidence>
<evidence type="ECO:0000313" key="2">
    <source>
        <dbReference type="Proteomes" id="UP000278222"/>
    </source>
</evidence>
<dbReference type="PANTHER" id="PTHR47328">
    <property type="match status" value="1"/>
</dbReference>
<proteinExistence type="predicted"/>
<reference evidence="1 2" key="1">
    <citation type="submission" date="2018-11" db="EMBL/GenBank/DDBJ databases">
        <title>Genomic Encyclopedia of Type Strains, Phase IV (KMG-IV): sequencing the most valuable type-strain genomes for metagenomic binning, comparative biology and taxonomic classification.</title>
        <authorList>
            <person name="Goeker M."/>
        </authorList>
    </citation>
    <scope>NUCLEOTIDE SEQUENCE [LARGE SCALE GENOMIC DNA]</scope>
    <source>
        <strain evidence="1 2">DSM 5900</strain>
    </source>
</reference>
<dbReference type="EMBL" id="RJKX01000014">
    <property type="protein sequence ID" value="ROP90747.1"/>
    <property type="molecule type" value="Genomic_DNA"/>
</dbReference>
<sequence>MSIVRHGRNPGTPGTGLDRASQVVVYNGVVNFVTTGNRPFGGTAAEQAAQCLARAEERLAAAGSSKSKLLTVQIWLTDMRYFQEVNAVYDAWLDQANLPVRCCAKVELAHPDLKVEMIFSAAA</sequence>
<dbReference type="InterPro" id="IPR035959">
    <property type="entry name" value="RutC-like_sf"/>
</dbReference>
<dbReference type="InterPro" id="IPR035709">
    <property type="entry name" value="YoaB-like"/>
</dbReference>
<dbReference type="RefSeq" id="WP_123690147.1">
    <property type="nucleotide sequence ID" value="NZ_AP019700.1"/>
</dbReference>
<name>A0A3N1LGV9_9PROT</name>
<gene>
    <name evidence="1" type="ORF">EDC65_2605</name>
</gene>
<protein>
    <submittedName>
        <fullName evidence="1">Enamine deaminase RidA (YjgF/YER057c/UK114 family)</fullName>
    </submittedName>
</protein>
<accession>A0A3N1LGV9</accession>
<dbReference type="SUPFAM" id="SSF55298">
    <property type="entry name" value="YjgF-like"/>
    <property type="match status" value="1"/>
</dbReference>
<comment type="caution">
    <text evidence="1">The sequence shown here is derived from an EMBL/GenBank/DDBJ whole genome shotgun (WGS) entry which is preliminary data.</text>
</comment>
<dbReference type="AlphaFoldDB" id="A0A3N1LGV9"/>
<organism evidence="1 2">
    <name type="scientific">Stella humosa</name>
    <dbReference type="NCBI Taxonomy" id="94"/>
    <lineage>
        <taxon>Bacteria</taxon>
        <taxon>Pseudomonadati</taxon>
        <taxon>Pseudomonadota</taxon>
        <taxon>Alphaproteobacteria</taxon>
        <taxon>Rhodospirillales</taxon>
        <taxon>Stellaceae</taxon>
        <taxon>Stella</taxon>
    </lineage>
</organism>
<dbReference type="InterPro" id="IPR006175">
    <property type="entry name" value="YjgF/YER057c/UK114"/>
</dbReference>
<dbReference type="PANTHER" id="PTHR47328:SF1">
    <property type="entry name" value="RUTC FAMILY PROTEIN YOAB"/>
    <property type="match status" value="1"/>
</dbReference>
<keyword evidence="2" id="KW-1185">Reference proteome</keyword>
<dbReference type="Pfam" id="PF01042">
    <property type="entry name" value="Ribonuc_L-PSP"/>
    <property type="match status" value="1"/>
</dbReference>